<protein>
    <submittedName>
        <fullName evidence="3">A_deaminase domain-containing protein</fullName>
    </submittedName>
</protein>
<evidence type="ECO:0000313" key="3">
    <source>
        <dbReference type="WBParaSite" id="SSLN_0001794501-mRNA-1"/>
    </source>
</evidence>
<organism evidence="3">
    <name type="scientific">Schistocephalus solidus</name>
    <name type="common">Tapeworm</name>
    <dbReference type="NCBI Taxonomy" id="70667"/>
    <lineage>
        <taxon>Eukaryota</taxon>
        <taxon>Metazoa</taxon>
        <taxon>Spiralia</taxon>
        <taxon>Lophotrochozoa</taxon>
        <taxon>Platyhelminthes</taxon>
        <taxon>Cestoda</taxon>
        <taxon>Eucestoda</taxon>
        <taxon>Diphyllobothriidea</taxon>
        <taxon>Diphyllobothriidae</taxon>
        <taxon>Schistocephalus</taxon>
    </lineage>
</organism>
<dbReference type="OrthoDB" id="10063766at2759"/>
<dbReference type="WBParaSite" id="SSLN_0001794501-mRNA-1">
    <property type="protein sequence ID" value="SSLN_0001794501-mRNA-1"/>
    <property type="gene ID" value="SSLN_0001794501"/>
</dbReference>
<name>A0A183TLE2_SCHSO</name>
<dbReference type="EMBL" id="UYSU01042275">
    <property type="protein sequence ID" value="VDM03676.1"/>
    <property type="molecule type" value="Genomic_DNA"/>
</dbReference>
<sequence>MPGRPWFKMDYLQLERVQARATKMVKNLPYEARLIELDLLPLNYRQLRCDLIQTFRIVRGRECALEFADFFKMAEPELLRSHPFKLQRMLVHTDVRQNEFWSMERTPGRGGSFRNC</sequence>
<dbReference type="AlphaFoldDB" id="A0A183TLE2"/>
<gene>
    <name evidence="1" type="ORF">SSLN_LOCUS17290</name>
</gene>
<keyword evidence="2" id="KW-1185">Reference proteome</keyword>
<evidence type="ECO:0000313" key="1">
    <source>
        <dbReference type="EMBL" id="VDM03676.1"/>
    </source>
</evidence>
<reference evidence="3" key="1">
    <citation type="submission" date="2016-06" db="UniProtKB">
        <authorList>
            <consortium name="WormBaseParasite"/>
        </authorList>
    </citation>
    <scope>IDENTIFICATION</scope>
</reference>
<proteinExistence type="predicted"/>
<reference evidence="1 2" key="2">
    <citation type="submission" date="2018-11" db="EMBL/GenBank/DDBJ databases">
        <authorList>
            <consortium name="Pathogen Informatics"/>
        </authorList>
    </citation>
    <scope>NUCLEOTIDE SEQUENCE [LARGE SCALE GENOMIC DNA]</scope>
    <source>
        <strain evidence="1 2">NST_G2</strain>
    </source>
</reference>
<accession>A0A183TLE2</accession>
<dbReference type="Proteomes" id="UP000275846">
    <property type="component" value="Unassembled WGS sequence"/>
</dbReference>
<evidence type="ECO:0000313" key="2">
    <source>
        <dbReference type="Proteomes" id="UP000275846"/>
    </source>
</evidence>